<dbReference type="PANTHER" id="PTHR43857">
    <property type="entry name" value="BLR7761 PROTEIN"/>
    <property type="match status" value="1"/>
</dbReference>
<dbReference type="InterPro" id="IPR035959">
    <property type="entry name" value="RutC-like_sf"/>
</dbReference>
<dbReference type="EMBL" id="JAIEZQ010000003">
    <property type="protein sequence ID" value="MBY9076322.1"/>
    <property type="molecule type" value="Genomic_DNA"/>
</dbReference>
<dbReference type="CDD" id="cd00448">
    <property type="entry name" value="YjgF_YER057c_UK114_family"/>
    <property type="match status" value="1"/>
</dbReference>
<name>A0ABS7RMQ4_9ACTN</name>
<dbReference type="RefSeq" id="WP_221026136.1">
    <property type="nucleotide sequence ID" value="NZ_JAIEZQ010000003.1"/>
</dbReference>
<proteinExistence type="predicted"/>
<dbReference type="Gene3D" id="3.30.1330.40">
    <property type="entry name" value="RutC-like"/>
    <property type="match status" value="1"/>
</dbReference>
<dbReference type="PANTHER" id="PTHR43857:SF1">
    <property type="entry name" value="YJGH FAMILY PROTEIN"/>
    <property type="match status" value="1"/>
</dbReference>
<comment type="caution">
    <text evidence="1">The sequence shown here is derived from an EMBL/GenBank/DDBJ whole genome shotgun (WGS) entry which is preliminary data.</text>
</comment>
<accession>A0ABS7RMQ4</accession>
<organism evidence="1 2">
    <name type="scientific">Nocardioides jiangsuensis</name>
    <dbReference type="NCBI Taxonomy" id="2866161"/>
    <lineage>
        <taxon>Bacteria</taxon>
        <taxon>Bacillati</taxon>
        <taxon>Actinomycetota</taxon>
        <taxon>Actinomycetes</taxon>
        <taxon>Propionibacteriales</taxon>
        <taxon>Nocardioidaceae</taxon>
        <taxon>Nocardioides</taxon>
    </lineage>
</organism>
<protein>
    <submittedName>
        <fullName evidence="1">RidA family protein</fullName>
    </submittedName>
</protein>
<dbReference type="SUPFAM" id="SSF55298">
    <property type="entry name" value="YjgF-like"/>
    <property type="match status" value="1"/>
</dbReference>
<reference evidence="1 2" key="1">
    <citation type="submission" date="2021-08" db="EMBL/GenBank/DDBJ databases">
        <title>Nocardioides bacterium WL0053 sp. nov., isolated from the sediment.</title>
        <authorList>
            <person name="Wang L."/>
            <person name="Zhang D."/>
            <person name="Zhang A."/>
        </authorList>
    </citation>
    <scope>NUCLEOTIDE SEQUENCE [LARGE SCALE GENOMIC DNA]</scope>
    <source>
        <strain evidence="1 2">WL0053</strain>
    </source>
</reference>
<sequence length="137" mass="14221">MSRLELVRPESLTDRVPYAYATVVTPGRTVFTAGACPLDAAGDVVAEGDVPGQARQVMANLRTTLEAAGCTLADVAKSTVYVASSRRADLVAAWGVVREELGDHDAPSTLLGVTVLGYPGQLVEVEAVAVQPVTDPA</sequence>
<dbReference type="InterPro" id="IPR006175">
    <property type="entry name" value="YjgF/YER057c/UK114"/>
</dbReference>
<evidence type="ECO:0000313" key="1">
    <source>
        <dbReference type="EMBL" id="MBY9076322.1"/>
    </source>
</evidence>
<gene>
    <name evidence="1" type="ORF">K1X13_15930</name>
</gene>
<dbReference type="Pfam" id="PF01042">
    <property type="entry name" value="Ribonuc_L-PSP"/>
    <property type="match status" value="1"/>
</dbReference>
<dbReference type="Proteomes" id="UP000754710">
    <property type="component" value="Unassembled WGS sequence"/>
</dbReference>
<evidence type="ECO:0000313" key="2">
    <source>
        <dbReference type="Proteomes" id="UP000754710"/>
    </source>
</evidence>
<keyword evidence="2" id="KW-1185">Reference proteome</keyword>